<dbReference type="InterPro" id="IPR025202">
    <property type="entry name" value="PLD-like_dom"/>
</dbReference>
<dbReference type="OrthoDB" id="5500241at2"/>
<proteinExistence type="predicted"/>
<gene>
    <name evidence="3" type="ORF">DU506_00260</name>
</gene>
<evidence type="ECO:0000313" key="4">
    <source>
        <dbReference type="Proteomes" id="UP000253204"/>
    </source>
</evidence>
<feature type="domain" description="Phospholipase D-like" evidence="2">
    <location>
        <begin position="16"/>
        <end position="120"/>
    </location>
</feature>
<dbReference type="EMBL" id="QPIJ01000001">
    <property type="protein sequence ID" value="RCV93622.1"/>
    <property type="molecule type" value="Genomic_DNA"/>
</dbReference>
<dbReference type="CDD" id="cd09176">
    <property type="entry name" value="PLDc_unchar6"/>
    <property type="match status" value="1"/>
</dbReference>
<name>A0A368UBD5_9GAMM</name>
<evidence type="ECO:0000313" key="3">
    <source>
        <dbReference type="EMBL" id="RCV93622.1"/>
    </source>
</evidence>
<keyword evidence="4" id="KW-1185">Reference proteome</keyword>
<evidence type="ECO:0000259" key="2">
    <source>
        <dbReference type="Pfam" id="PF13091"/>
    </source>
</evidence>
<dbReference type="InterPro" id="IPR059166">
    <property type="entry name" value="PLD-like_cat"/>
</dbReference>
<accession>A0A368UBD5</accession>
<dbReference type="RefSeq" id="WP_114484950.1">
    <property type="nucleotide sequence ID" value="NZ_CBCSHM010000005.1"/>
</dbReference>
<dbReference type="Proteomes" id="UP000253204">
    <property type="component" value="Unassembled WGS sequence"/>
</dbReference>
<feature type="region of interest" description="Disordered" evidence="1">
    <location>
        <begin position="143"/>
        <end position="201"/>
    </location>
</feature>
<dbReference type="SUPFAM" id="SSF56024">
    <property type="entry name" value="Phospholipase D/nuclease"/>
    <property type="match status" value="1"/>
</dbReference>
<sequence>MAKFLNTTATNFYLEEMVKNSRERLVLISPYLKLNDRLKELLEDKNRLKLDIRLVYGKSVLRPAEAEWLSELKYVRTSFCKNLHAKCYLSEYACIITSLNLYEFSQVNNNEMGVVMEKDADPELYRDAYEEAQRILRISDEDAPISSPDFHSDKKVSAKAVPAKTNDSTPDAAPNGQDATAKPPENNSVSDNNEQSSSDVRYEKLTVGRLAKQMNISKSNLEKALVNKGWISIQNGKQEITDAGLAIGGEPKKGRYGNYIIWPADISLA</sequence>
<organism evidence="3 4">
    <name type="scientific">Vreelandella rituensis</name>
    <dbReference type="NCBI Taxonomy" id="2282306"/>
    <lineage>
        <taxon>Bacteria</taxon>
        <taxon>Pseudomonadati</taxon>
        <taxon>Pseudomonadota</taxon>
        <taxon>Gammaproteobacteria</taxon>
        <taxon>Oceanospirillales</taxon>
        <taxon>Halomonadaceae</taxon>
        <taxon>Vreelandella</taxon>
    </lineage>
</organism>
<dbReference type="AlphaFoldDB" id="A0A368UBD5"/>
<dbReference type="Gene3D" id="3.30.870.10">
    <property type="entry name" value="Endonuclease Chain A"/>
    <property type="match status" value="1"/>
</dbReference>
<reference evidence="3 4" key="1">
    <citation type="submission" date="2018-07" db="EMBL/GenBank/DDBJ databases">
        <title>Halomonas rutogse sp. nov., isolated from Lake TangqianCo on Tibetan Plateau.</title>
        <authorList>
            <person name="Lu H."/>
            <person name="Xing P."/>
            <person name="Wu Q."/>
        </authorList>
    </citation>
    <scope>NUCLEOTIDE SEQUENCE [LARGE SCALE GENOMIC DNA]</scope>
    <source>
        <strain evidence="3 4">TQ8S</strain>
    </source>
</reference>
<feature type="compositionally biased region" description="Polar residues" evidence="1">
    <location>
        <begin position="185"/>
        <end position="199"/>
    </location>
</feature>
<dbReference type="Pfam" id="PF13091">
    <property type="entry name" value="PLDc_2"/>
    <property type="match status" value="1"/>
</dbReference>
<comment type="caution">
    <text evidence="3">The sequence shown here is derived from an EMBL/GenBank/DDBJ whole genome shotgun (WGS) entry which is preliminary data.</text>
</comment>
<evidence type="ECO:0000256" key="1">
    <source>
        <dbReference type="SAM" id="MobiDB-lite"/>
    </source>
</evidence>
<protein>
    <submittedName>
        <fullName evidence="3">DNA repair protein</fullName>
    </submittedName>
</protein>